<feature type="chain" id="PRO_5043315059" evidence="1">
    <location>
        <begin position="25"/>
        <end position="115"/>
    </location>
</feature>
<protein>
    <submittedName>
        <fullName evidence="2">Uncharacterized protein</fullName>
    </submittedName>
</protein>
<organism evidence="2 3">
    <name type="scientific">Lupinus luteus</name>
    <name type="common">European yellow lupine</name>
    <dbReference type="NCBI Taxonomy" id="3873"/>
    <lineage>
        <taxon>Eukaryota</taxon>
        <taxon>Viridiplantae</taxon>
        <taxon>Streptophyta</taxon>
        <taxon>Embryophyta</taxon>
        <taxon>Tracheophyta</taxon>
        <taxon>Spermatophyta</taxon>
        <taxon>Magnoliopsida</taxon>
        <taxon>eudicotyledons</taxon>
        <taxon>Gunneridae</taxon>
        <taxon>Pentapetalae</taxon>
        <taxon>rosids</taxon>
        <taxon>fabids</taxon>
        <taxon>Fabales</taxon>
        <taxon>Fabaceae</taxon>
        <taxon>Papilionoideae</taxon>
        <taxon>50 kb inversion clade</taxon>
        <taxon>genistoids sensu lato</taxon>
        <taxon>core genistoids</taxon>
        <taxon>Genisteae</taxon>
        <taxon>Lupinus</taxon>
    </lineage>
</organism>
<reference evidence="2 3" key="1">
    <citation type="submission" date="2024-03" db="EMBL/GenBank/DDBJ databases">
        <authorList>
            <person name="Martinez-Hernandez J."/>
        </authorList>
    </citation>
    <scope>NUCLEOTIDE SEQUENCE [LARGE SCALE GENOMIC DNA]</scope>
</reference>
<dbReference type="EMBL" id="CAXHTB010000024">
    <property type="protein sequence ID" value="CAL0332783.1"/>
    <property type="molecule type" value="Genomic_DNA"/>
</dbReference>
<accession>A0AAV1YFR3</accession>
<gene>
    <name evidence="2" type="ORF">LLUT_LOCUS33843</name>
</gene>
<evidence type="ECO:0000313" key="2">
    <source>
        <dbReference type="EMBL" id="CAL0332783.1"/>
    </source>
</evidence>
<keyword evidence="1" id="KW-0732">Signal</keyword>
<evidence type="ECO:0000313" key="3">
    <source>
        <dbReference type="Proteomes" id="UP001497480"/>
    </source>
</evidence>
<sequence>MVVTIFHLILDILILTNLVTKKNSKLPFLVVKNGHGDISLDYGHVYHNQLNCVELRRLCVSNRALLKKESDPSPLVPSIDPAKSGASNRLNFSGQAHHYPRHERIPLINHDKVIG</sequence>
<dbReference type="AlphaFoldDB" id="A0AAV1YFR3"/>
<comment type="caution">
    <text evidence="2">The sequence shown here is derived from an EMBL/GenBank/DDBJ whole genome shotgun (WGS) entry which is preliminary data.</text>
</comment>
<evidence type="ECO:0000256" key="1">
    <source>
        <dbReference type="SAM" id="SignalP"/>
    </source>
</evidence>
<keyword evidence="3" id="KW-1185">Reference proteome</keyword>
<proteinExistence type="predicted"/>
<dbReference type="Proteomes" id="UP001497480">
    <property type="component" value="Unassembled WGS sequence"/>
</dbReference>
<feature type="signal peptide" evidence="1">
    <location>
        <begin position="1"/>
        <end position="24"/>
    </location>
</feature>
<name>A0AAV1YFR3_LUPLU</name>